<evidence type="ECO:0000313" key="3">
    <source>
        <dbReference type="Proteomes" id="UP000500890"/>
    </source>
</evidence>
<dbReference type="Proteomes" id="UP000500890">
    <property type="component" value="Chromosome"/>
</dbReference>
<dbReference type="EMBL" id="CP049886">
    <property type="protein sequence ID" value="QIL46847.1"/>
    <property type="molecule type" value="Genomic_DNA"/>
</dbReference>
<keyword evidence="3" id="KW-1185">Reference proteome</keyword>
<organism evidence="2 3">
    <name type="scientific">Vagococcus coleopterorum</name>
    <dbReference type="NCBI Taxonomy" id="2714946"/>
    <lineage>
        <taxon>Bacteria</taxon>
        <taxon>Bacillati</taxon>
        <taxon>Bacillota</taxon>
        <taxon>Bacilli</taxon>
        <taxon>Lactobacillales</taxon>
        <taxon>Enterococcaceae</taxon>
        <taxon>Vagococcus</taxon>
    </lineage>
</organism>
<dbReference type="AlphaFoldDB" id="A0A6G8APD3"/>
<dbReference type="KEGG" id="vah:G7081_07070"/>
<gene>
    <name evidence="2" type="ORF">G7081_07070</name>
</gene>
<reference evidence="2 3" key="1">
    <citation type="submission" date="2020-03" db="EMBL/GenBank/DDBJ databases">
        <title>Vagococcus sp. nov., isolated from beetles.</title>
        <authorList>
            <person name="Hyun D.-W."/>
            <person name="Bae J.-W."/>
        </authorList>
    </citation>
    <scope>NUCLEOTIDE SEQUENCE [LARGE SCALE GENOMIC DNA]</scope>
    <source>
        <strain evidence="2 3">HDW17A</strain>
    </source>
</reference>
<protein>
    <recommendedName>
        <fullName evidence="1">Mga helix-turn-helix domain-containing protein</fullName>
    </recommendedName>
</protein>
<evidence type="ECO:0000259" key="1">
    <source>
        <dbReference type="Pfam" id="PF05043"/>
    </source>
</evidence>
<name>A0A6G8APD3_9ENTE</name>
<dbReference type="RefSeq" id="WP_166008235.1">
    <property type="nucleotide sequence ID" value="NZ_CP049886.1"/>
</dbReference>
<evidence type="ECO:0000313" key="2">
    <source>
        <dbReference type="EMBL" id="QIL46847.1"/>
    </source>
</evidence>
<accession>A0A6G8APD3</accession>
<dbReference type="InterPro" id="IPR007737">
    <property type="entry name" value="Mga_HTH"/>
</dbReference>
<feature type="domain" description="Mga helix-turn-helix" evidence="1">
    <location>
        <begin position="87"/>
        <end position="163"/>
    </location>
</feature>
<dbReference type="Pfam" id="PF05043">
    <property type="entry name" value="Mga"/>
    <property type="match status" value="1"/>
</dbReference>
<proteinExistence type="predicted"/>
<sequence>MLNILVKKNEYKQIVIAGTPLSKAKVSITELQEQLDITKSTFNRYVANINEELALLYSPTLKIISDGQHLILENPNKIQPPNIFIKLLKHYINQSTGYKLLMVLSQINEVSSEHILEDLNVSHSYLNKVIRELNDFFEELSIKIVQRNKMIRFEGPELNIITLLISLRISLWHYSADHNYINSDYTNFRIIDADLITPLNNLERMRLGHIEQVIFQRQENLDFIRFKNEDVRLSLQLLTQYRDLTQPNELLTENAILFINYICRMLCPQLDSPDDRVALAKSFLQNPTELSLDGLMLSTYIEKHILPYEEHDSEKYYQHIYQGMISFMSVHLLQHNFLDILTLRTAAVHNFYIYNQPEFLKIRELFNQTIPFKQSENNAVFDQNREYFISGTYTAFREYKEASIKVILDFKYRLTFDRYLKKRLRDTFSDKMIHFVKDSSEADIIISDSFIEVPENQASFVFVDTNSTFAMSELLKLLLQLYTDRLKG</sequence>